<evidence type="ECO:0000259" key="6">
    <source>
        <dbReference type="PROSITE" id="PS50048"/>
    </source>
</evidence>
<dbReference type="Gene3D" id="1.20.5.170">
    <property type="match status" value="1"/>
</dbReference>
<proteinExistence type="predicted"/>
<dbReference type="Proteomes" id="UP001610446">
    <property type="component" value="Unassembled WGS sequence"/>
</dbReference>
<dbReference type="CDD" id="cd00067">
    <property type="entry name" value="GAL4"/>
    <property type="match status" value="1"/>
</dbReference>
<keyword evidence="3" id="KW-0238">DNA-binding</keyword>
<dbReference type="Pfam" id="PF00172">
    <property type="entry name" value="Zn_clus"/>
    <property type="match status" value="1"/>
</dbReference>
<dbReference type="PANTHER" id="PTHR47424">
    <property type="entry name" value="REGULATORY PROTEIN GAL4"/>
    <property type="match status" value="1"/>
</dbReference>
<dbReference type="InterPro" id="IPR007219">
    <property type="entry name" value="XnlR_reg_dom"/>
</dbReference>
<dbReference type="CDD" id="cd12148">
    <property type="entry name" value="fungal_TF_MHR"/>
    <property type="match status" value="1"/>
</dbReference>
<dbReference type="InterPro" id="IPR036864">
    <property type="entry name" value="Zn2-C6_fun-type_DNA-bd_sf"/>
</dbReference>
<dbReference type="SUPFAM" id="SSF57701">
    <property type="entry name" value="Zn2/Cys6 DNA-binding domain"/>
    <property type="match status" value="1"/>
</dbReference>
<dbReference type="Gene3D" id="4.10.240.10">
    <property type="entry name" value="Zn(2)-C6 fungal-type DNA-binding domain"/>
    <property type="match status" value="1"/>
</dbReference>
<dbReference type="EMBL" id="JBFXLU010000087">
    <property type="protein sequence ID" value="KAL2843687.1"/>
    <property type="molecule type" value="Genomic_DNA"/>
</dbReference>
<dbReference type="InterPro" id="IPR051127">
    <property type="entry name" value="Fungal_SecMet_Regulators"/>
</dbReference>
<comment type="caution">
    <text evidence="7">The sequence shown here is derived from an EMBL/GenBank/DDBJ whole genome shotgun (WGS) entry which is preliminary data.</text>
</comment>
<keyword evidence="8" id="KW-1185">Reference proteome</keyword>
<evidence type="ECO:0000256" key="3">
    <source>
        <dbReference type="ARBA" id="ARBA00023125"/>
    </source>
</evidence>
<dbReference type="CDD" id="cd14654">
    <property type="entry name" value="ZIP_Gal4"/>
    <property type="match status" value="1"/>
</dbReference>
<evidence type="ECO:0000256" key="5">
    <source>
        <dbReference type="ARBA" id="ARBA00023242"/>
    </source>
</evidence>
<gene>
    <name evidence="7" type="ORF">BJY01DRAFT_248462</name>
</gene>
<protein>
    <submittedName>
        <fullName evidence="7">Fungal-specific transcription factor domain-containing protein</fullName>
    </submittedName>
</protein>
<dbReference type="InterPro" id="IPR001138">
    <property type="entry name" value="Zn2Cys6_DnaBD"/>
</dbReference>
<evidence type="ECO:0000256" key="1">
    <source>
        <dbReference type="ARBA" id="ARBA00022723"/>
    </source>
</evidence>
<dbReference type="InterPro" id="IPR005600">
    <property type="entry name" value="Gal4_dimer_dom"/>
</dbReference>
<dbReference type="Pfam" id="PF03902">
    <property type="entry name" value="Gal4_dimer"/>
    <property type="match status" value="1"/>
</dbReference>
<organism evidence="7 8">
    <name type="scientific">Aspergillus pseudoustus</name>
    <dbReference type="NCBI Taxonomy" id="1810923"/>
    <lineage>
        <taxon>Eukaryota</taxon>
        <taxon>Fungi</taxon>
        <taxon>Dikarya</taxon>
        <taxon>Ascomycota</taxon>
        <taxon>Pezizomycotina</taxon>
        <taxon>Eurotiomycetes</taxon>
        <taxon>Eurotiomycetidae</taxon>
        <taxon>Eurotiales</taxon>
        <taxon>Aspergillaceae</taxon>
        <taxon>Aspergillus</taxon>
        <taxon>Aspergillus subgen. Nidulantes</taxon>
    </lineage>
</organism>
<evidence type="ECO:0000313" key="7">
    <source>
        <dbReference type="EMBL" id="KAL2843687.1"/>
    </source>
</evidence>
<dbReference type="PROSITE" id="PS00463">
    <property type="entry name" value="ZN2_CY6_FUNGAL_1"/>
    <property type="match status" value="1"/>
</dbReference>
<name>A0ABR4JXB9_9EURO</name>
<keyword evidence="1" id="KW-0479">Metal-binding</keyword>
<dbReference type="PANTHER" id="PTHR47424:SF2">
    <property type="entry name" value="TRANSCRIPTION FACTOR DOMAIN-CONTAINING PROTEIN-RELATED"/>
    <property type="match status" value="1"/>
</dbReference>
<feature type="domain" description="Zn(2)-C6 fungal-type" evidence="6">
    <location>
        <begin position="10"/>
        <end position="40"/>
    </location>
</feature>
<dbReference type="Pfam" id="PF04082">
    <property type="entry name" value="Fungal_trans"/>
    <property type="match status" value="1"/>
</dbReference>
<evidence type="ECO:0000256" key="2">
    <source>
        <dbReference type="ARBA" id="ARBA00023015"/>
    </source>
</evidence>
<keyword evidence="2" id="KW-0805">Transcription regulation</keyword>
<dbReference type="SMART" id="SM00906">
    <property type="entry name" value="Fungal_trans"/>
    <property type="match status" value="1"/>
</dbReference>
<dbReference type="PROSITE" id="PS50048">
    <property type="entry name" value="ZN2_CY6_FUNGAL_2"/>
    <property type="match status" value="1"/>
</dbReference>
<reference evidence="7 8" key="1">
    <citation type="submission" date="2024-07" db="EMBL/GenBank/DDBJ databases">
        <title>Section-level genome sequencing and comparative genomics of Aspergillus sections Usti and Cavernicolus.</title>
        <authorList>
            <consortium name="Lawrence Berkeley National Laboratory"/>
            <person name="Nybo J.L."/>
            <person name="Vesth T.C."/>
            <person name="Theobald S."/>
            <person name="Frisvad J.C."/>
            <person name="Larsen T.O."/>
            <person name="Kjaerboelling I."/>
            <person name="Rothschild-Mancinelli K."/>
            <person name="Lyhne E.K."/>
            <person name="Kogle M.E."/>
            <person name="Barry K."/>
            <person name="Clum A."/>
            <person name="Na H."/>
            <person name="Ledsgaard L."/>
            <person name="Lin J."/>
            <person name="Lipzen A."/>
            <person name="Kuo A."/>
            <person name="Riley R."/>
            <person name="Mondo S."/>
            <person name="Labutti K."/>
            <person name="Haridas S."/>
            <person name="Pangalinan J."/>
            <person name="Salamov A.A."/>
            <person name="Simmons B.A."/>
            <person name="Magnuson J.K."/>
            <person name="Chen J."/>
            <person name="Drula E."/>
            <person name="Henrissat B."/>
            <person name="Wiebenga A."/>
            <person name="Lubbers R.J."/>
            <person name="Gomes A.C."/>
            <person name="Makela M.R."/>
            <person name="Stajich J."/>
            <person name="Grigoriev I.V."/>
            <person name="Mortensen U.H."/>
            <person name="De Vries R.P."/>
            <person name="Baker S.E."/>
            <person name="Andersen M.R."/>
        </authorList>
    </citation>
    <scope>NUCLEOTIDE SEQUENCE [LARGE SCALE GENOMIC DNA]</scope>
    <source>
        <strain evidence="7 8">CBS 123904</strain>
    </source>
</reference>
<keyword evidence="4" id="KW-0804">Transcription</keyword>
<evidence type="ECO:0000256" key="4">
    <source>
        <dbReference type="ARBA" id="ARBA00023163"/>
    </source>
</evidence>
<accession>A0ABR4JXB9</accession>
<keyword evidence="5" id="KW-0539">Nucleus</keyword>
<evidence type="ECO:0000313" key="8">
    <source>
        <dbReference type="Proteomes" id="UP001610446"/>
    </source>
</evidence>
<dbReference type="SMART" id="SM00066">
    <property type="entry name" value="GAL4"/>
    <property type="match status" value="1"/>
</dbReference>
<sequence length="599" mass="67397">MSSRNPHLAACVECRTHKSKCSRERPKCSRCRHQQKECLYPSKISRTPLTRTHLTRVEDRLNKFEIALRALFPSGDVESIVHDLAQGRGPDALGPEAVLPEVTSLIEPDSGLVTGFTPDLEIGISSAPSDNDLASFSTSDAQFIDPTVLIGQEPATALPETQINNATSPFDVTFEEPYINAFFRNYHPAHPFIHEATFKSEWVSQGTGASQKSWYILLNALLALGAWSLGSVARETDMIFYNQANIRLQKLPLMERGDIQLLQALLLLSDFAQKRAMPDRGIQYLAIAVRMSIDLGLHREPPESERKSLLDREIERRIWWSIYIFDSCAAKSFGRPLLLPENTFITTKPVLNIHDEALGPNATLLPDEVNEPTLYSGLVFQAQFHQLANDIYRAILSEHGTPSIEDALKHEKFIDDQQESFPSYIRAANAPHEPGWLHFSRDRLRICDKNIRILIWRPHLLQWLAQVGQDPSPEDPRNDEYRQSAVRCLRTAKQSLALTLQSIRNGQHTRLGGSFLSYCLFQVALVFIVFLKRAGSFAVAPNPALFLQDIRTVKHVLAESWLKEDPQAEHFLNLINQISEPIDPPVGPISETSLPTVLG</sequence>